<dbReference type="InterPro" id="IPR050476">
    <property type="entry name" value="Insect_CytP450_Detox"/>
</dbReference>
<dbReference type="PRINTS" id="PR00464">
    <property type="entry name" value="EP450II"/>
</dbReference>
<evidence type="ECO:0000313" key="14">
    <source>
        <dbReference type="RefSeq" id="XP_028148027.1"/>
    </source>
</evidence>
<evidence type="ECO:0000256" key="8">
    <source>
        <dbReference type="ARBA" id="ARBA00022848"/>
    </source>
</evidence>
<evidence type="ECO:0000256" key="10">
    <source>
        <dbReference type="ARBA" id="ARBA00023004"/>
    </source>
</evidence>
<feature type="transmembrane region" description="Helical" evidence="13">
    <location>
        <begin position="118"/>
        <end position="139"/>
    </location>
</feature>
<dbReference type="AlphaFoldDB" id="A0A6P7GPQ5"/>
<evidence type="ECO:0000256" key="1">
    <source>
        <dbReference type="ARBA" id="ARBA00001971"/>
    </source>
</evidence>
<dbReference type="SUPFAM" id="SSF48264">
    <property type="entry name" value="Cytochrome P450"/>
    <property type="match status" value="1"/>
</dbReference>
<evidence type="ECO:0000256" key="6">
    <source>
        <dbReference type="ARBA" id="ARBA00022723"/>
    </source>
</evidence>
<keyword evidence="13" id="KW-0812">Transmembrane</keyword>
<keyword evidence="11" id="KW-0503">Monooxygenase</keyword>
<keyword evidence="5" id="KW-0349">Heme</keyword>
<evidence type="ECO:0000256" key="11">
    <source>
        <dbReference type="ARBA" id="ARBA00023033"/>
    </source>
</evidence>
<accession>A0A6P7GPQ5</accession>
<proteinExistence type="inferred from homology"/>
<dbReference type="GO" id="GO:0016705">
    <property type="term" value="F:oxidoreductase activity, acting on paired donors, with incorporation or reduction of molecular oxygen"/>
    <property type="evidence" value="ECO:0007669"/>
    <property type="project" value="InterPro"/>
</dbReference>
<keyword evidence="13" id="KW-1133">Transmembrane helix</keyword>
<reference evidence="14" key="1">
    <citation type="submission" date="2025-08" db="UniProtKB">
        <authorList>
            <consortium name="RefSeq"/>
        </authorList>
    </citation>
    <scope>IDENTIFICATION</scope>
    <source>
        <tissue evidence="14">Whole insect</tissue>
    </source>
</reference>
<protein>
    <submittedName>
        <fullName evidence="14">Cytochrome P450 6a9-like</fullName>
    </submittedName>
</protein>
<comment type="similarity">
    <text evidence="4">Belongs to the cytochrome P450 family.</text>
</comment>
<dbReference type="RefSeq" id="XP_028148027.1">
    <property type="nucleotide sequence ID" value="XM_028292226.1"/>
</dbReference>
<dbReference type="GO" id="GO:0004497">
    <property type="term" value="F:monooxygenase activity"/>
    <property type="evidence" value="ECO:0007669"/>
    <property type="project" value="UniProtKB-KW"/>
</dbReference>
<comment type="cofactor">
    <cofactor evidence="1">
        <name>heme</name>
        <dbReference type="ChEBI" id="CHEBI:30413"/>
    </cofactor>
</comment>
<dbReference type="InterPro" id="IPR002402">
    <property type="entry name" value="Cyt_P450_E_grp-II"/>
</dbReference>
<evidence type="ECO:0000256" key="3">
    <source>
        <dbReference type="ARBA" id="ARBA00004406"/>
    </source>
</evidence>
<evidence type="ECO:0000256" key="9">
    <source>
        <dbReference type="ARBA" id="ARBA00023002"/>
    </source>
</evidence>
<evidence type="ECO:0000256" key="2">
    <source>
        <dbReference type="ARBA" id="ARBA00004174"/>
    </source>
</evidence>
<keyword evidence="12 13" id="KW-0472">Membrane</keyword>
<evidence type="ECO:0000256" key="7">
    <source>
        <dbReference type="ARBA" id="ARBA00022824"/>
    </source>
</evidence>
<dbReference type="InterPro" id="IPR036396">
    <property type="entry name" value="Cyt_P450_sf"/>
</dbReference>
<keyword evidence="9" id="KW-0560">Oxidoreductase</keyword>
<organism evidence="14">
    <name type="scientific">Diabrotica virgifera virgifera</name>
    <name type="common">western corn rootworm</name>
    <dbReference type="NCBI Taxonomy" id="50390"/>
    <lineage>
        <taxon>Eukaryota</taxon>
        <taxon>Metazoa</taxon>
        <taxon>Ecdysozoa</taxon>
        <taxon>Arthropoda</taxon>
        <taxon>Hexapoda</taxon>
        <taxon>Insecta</taxon>
        <taxon>Pterygota</taxon>
        <taxon>Neoptera</taxon>
        <taxon>Endopterygota</taxon>
        <taxon>Coleoptera</taxon>
        <taxon>Polyphaga</taxon>
        <taxon>Cucujiformia</taxon>
        <taxon>Chrysomeloidea</taxon>
        <taxon>Chrysomelidae</taxon>
        <taxon>Galerucinae</taxon>
        <taxon>Diabroticina</taxon>
        <taxon>Diabroticites</taxon>
        <taxon>Diabrotica</taxon>
    </lineage>
</organism>
<dbReference type="GO" id="GO:0005506">
    <property type="term" value="F:iron ion binding"/>
    <property type="evidence" value="ECO:0007669"/>
    <property type="project" value="InterPro"/>
</dbReference>
<dbReference type="PANTHER" id="PTHR24292:SF103">
    <property type="entry name" value="CYTOCHROME P450 6BS1"/>
    <property type="match status" value="1"/>
</dbReference>
<dbReference type="Pfam" id="PF00067">
    <property type="entry name" value="p450"/>
    <property type="match status" value="1"/>
</dbReference>
<evidence type="ECO:0000256" key="13">
    <source>
        <dbReference type="SAM" id="Phobius"/>
    </source>
</evidence>
<name>A0A6P7GPQ5_DIAVI</name>
<dbReference type="GO" id="GO:0005789">
    <property type="term" value="C:endoplasmic reticulum membrane"/>
    <property type="evidence" value="ECO:0007669"/>
    <property type="project" value="UniProtKB-SubCell"/>
</dbReference>
<keyword evidence="7" id="KW-0256">Endoplasmic reticulum</keyword>
<sequence length="140" mass="15783">MFFTYFNSYIVGTKWKNLRSKLTPAYSPGKLKYMFGTIDKCGHTMTKKLQEIANEKGEVEIKEILARYTTDVIGSCAFGLECHCMTDPEAEFRLMGKRAFTQTVGDVLKMVKIIVHNLALSTVGCFLATIVFSFLVLSFP</sequence>
<evidence type="ECO:0000256" key="12">
    <source>
        <dbReference type="ARBA" id="ARBA00023136"/>
    </source>
</evidence>
<dbReference type="Gene3D" id="1.10.630.10">
    <property type="entry name" value="Cytochrome P450"/>
    <property type="match status" value="1"/>
</dbReference>
<evidence type="ECO:0000256" key="5">
    <source>
        <dbReference type="ARBA" id="ARBA00022617"/>
    </source>
</evidence>
<dbReference type="InParanoid" id="A0A6P7GPQ5"/>
<keyword evidence="8" id="KW-0492">Microsome</keyword>
<gene>
    <name evidence="14" type="primary">LOC114341426</name>
</gene>
<dbReference type="GO" id="GO:0020037">
    <property type="term" value="F:heme binding"/>
    <property type="evidence" value="ECO:0007669"/>
    <property type="project" value="InterPro"/>
</dbReference>
<keyword evidence="10" id="KW-0408">Iron</keyword>
<comment type="subcellular location">
    <subcellularLocation>
        <location evidence="3">Endoplasmic reticulum membrane</location>
        <topology evidence="3">Peripheral membrane protein</topology>
    </subcellularLocation>
    <subcellularLocation>
        <location evidence="2">Microsome membrane</location>
        <topology evidence="2">Peripheral membrane protein</topology>
    </subcellularLocation>
</comment>
<dbReference type="InterPro" id="IPR001128">
    <property type="entry name" value="Cyt_P450"/>
</dbReference>
<keyword evidence="6" id="KW-0479">Metal-binding</keyword>
<dbReference type="PANTHER" id="PTHR24292">
    <property type="entry name" value="CYTOCHROME P450"/>
    <property type="match status" value="1"/>
</dbReference>
<evidence type="ECO:0000256" key="4">
    <source>
        <dbReference type="ARBA" id="ARBA00010617"/>
    </source>
</evidence>